<keyword evidence="2" id="KW-1133">Transmembrane helix</keyword>
<feature type="transmembrane region" description="Helical" evidence="2">
    <location>
        <begin position="27"/>
        <end position="47"/>
    </location>
</feature>
<keyword evidence="1" id="KW-0175">Coiled coil</keyword>
<protein>
    <submittedName>
        <fullName evidence="3">Uncharacterized protein</fullName>
    </submittedName>
</protein>
<dbReference type="STRING" id="34061.B0189_02450"/>
<sequence>MISIQGFTVKQVFISTTKNQRGSTNQILALFLIALIFASLIVAVIGYKFGYRQGLYSVERTMTANNEAVASVSELTAENAKLKQDIATATQERDISRATLESLRTDIESLKTTNLQLEQVNELLKTSVAEQGGVALNILASEIVSLPENTFEYRFDVAMLDISGKAVKMFPKLTLLNETSMVEIPLEPSSYDVRGVANIRGRFIMPEGFVPKQMKLELTAGTQKVRQLYNWQIGKLITDAPPATAAMSNASQRPIVKSE</sequence>
<feature type="coiled-coil region" evidence="1">
    <location>
        <begin position="65"/>
        <end position="120"/>
    </location>
</feature>
<evidence type="ECO:0000313" key="4">
    <source>
        <dbReference type="Proteomes" id="UP000187495"/>
    </source>
</evidence>
<organism evidence="3 4">
    <name type="scientific">Moraxella cuniculi DSM 21768</name>
    <dbReference type="NCBI Taxonomy" id="1122245"/>
    <lineage>
        <taxon>Bacteria</taxon>
        <taxon>Pseudomonadati</taxon>
        <taxon>Pseudomonadota</taxon>
        <taxon>Gammaproteobacteria</taxon>
        <taxon>Moraxellales</taxon>
        <taxon>Moraxellaceae</taxon>
        <taxon>Moraxella</taxon>
    </lineage>
</organism>
<proteinExistence type="predicted"/>
<keyword evidence="4" id="KW-1185">Reference proteome</keyword>
<name>A0A1N7EMT9_9GAMM</name>
<evidence type="ECO:0000256" key="2">
    <source>
        <dbReference type="SAM" id="Phobius"/>
    </source>
</evidence>
<gene>
    <name evidence="3" type="ORF">SAMN02745664_10631</name>
</gene>
<keyword evidence="2" id="KW-0812">Transmembrane</keyword>
<dbReference type="AlphaFoldDB" id="A0A1N7EMT9"/>
<evidence type="ECO:0000256" key="1">
    <source>
        <dbReference type="SAM" id="Coils"/>
    </source>
</evidence>
<accession>A0A1N7EMT9</accession>
<dbReference type="Proteomes" id="UP000187495">
    <property type="component" value="Unassembled WGS sequence"/>
</dbReference>
<evidence type="ECO:0000313" key="3">
    <source>
        <dbReference type="EMBL" id="SIR89389.1"/>
    </source>
</evidence>
<reference evidence="4" key="1">
    <citation type="submission" date="2017-01" db="EMBL/GenBank/DDBJ databases">
        <authorList>
            <person name="Varghese N."/>
            <person name="Submissions S."/>
        </authorList>
    </citation>
    <scope>NUCLEOTIDE SEQUENCE [LARGE SCALE GENOMIC DNA]</scope>
    <source>
        <strain evidence="4">DSM 21768</strain>
    </source>
</reference>
<keyword evidence="2" id="KW-0472">Membrane</keyword>
<dbReference type="EMBL" id="FTNU01000006">
    <property type="protein sequence ID" value="SIR89389.1"/>
    <property type="molecule type" value="Genomic_DNA"/>
</dbReference>